<evidence type="ECO:0000313" key="3">
    <source>
        <dbReference type="Proteomes" id="UP001500635"/>
    </source>
</evidence>
<dbReference type="Pfam" id="PF13460">
    <property type="entry name" value="NAD_binding_10"/>
    <property type="match status" value="1"/>
</dbReference>
<dbReference type="InterPro" id="IPR036291">
    <property type="entry name" value="NAD(P)-bd_dom_sf"/>
</dbReference>
<accession>A0ABP8JEK0</accession>
<dbReference type="PANTHER" id="PTHR12126">
    <property type="entry name" value="NADH-UBIQUINONE OXIDOREDUCTASE 39 KDA SUBUNIT-RELATED"/>
    <property type="match status" value="1"/>
</dbReference>
<dbReference type="InterPro" id="IPR051207">
    <property type="entry name" value="ComplexI_NDUFA9_subunit"/>
</dbReference>
<reference evidence="3" key="1">
    <citation type="journal article" date="2019" name="Int. J. Syst. Evol. Microbiol.">
        <title>The Global Catalogue of Microorganisms (GCM) 10K type strain sequencing project: providing services to taxonomists for standard genome sequencing and annotation.</title>
        <authorList>
            <consortium name="The Broad Institute Genomics Platform"/>
            <consortium name="The Broad Institute Genome Sequencing Center for Infectious Disease"/>
            <person name="Wu L."/>
            <person name="Ma J."/>
        </authorList>
    </citation>
    <scope>NUCLEOTIDE SEQUENCE [LARGE SCALE GENOMIC DNA]</scope>
    <source>
        <strain evidence="3">JCM 17688</strain>
    </source>
</reference>
<gene>
    <name evidence="2" type="ORF">GCM10023147_16060</name>
</gene>
<proteinExistence type="predicted"/>
<dbReference type="InterPro" id="IPR016040">
    <property type="entry name" value="NAD(P)-bd_dom"/>
</dbReference>
<keyword evidence="3" id="KW-1185">Reference proteome</keyword>
<comment type="caution">
    <text evidence="2">The sequence shown here is derived from an EMBL/GenBank/DDBJ whole genome shotgun (WGS) entry which is preliminary data.</text>
</comment>
<dbReference type="PANTHER" id="PTHR12126:SF11">
    <property type="entry name" value="NADH DEHYDROGENASE [UBIQUINONE] 1 ALPHA SUBCOMPLEX SUBUNIT 9, MITOCHONDRIAL"/>
    <property type="match status" value="1"/>
</dbReference>
<evidence type="ECO:0000259" key="1">
    <source>
        <dbReference type="Pfam" id="PF13460"/>
    </source>
</evidence>
<protein>
    <submittedName>
        <fullName evidence="2">NAD(P)H-binding protein</fullName>
    </submittedName>
</protein>
<dbReference type="EMBL" id="BAABFR010000018">
    <property type="protein sequence ID" value="GAA4389380.1"/>
    <property type="molecule type" value="Genomic_DNA"/>
</dbReference>
<dbReference type="Proteomes" id="UP001500635">
    <property type="component" value="Unassembled WGS sequence"/>
</dbReference>
<sequence length="222" mass="23689">MLSRRPGPDGAGRVTHVTGDLLAVLEPATLAGVDVVVHCATTNGRRDAESTRNLVEAAHRAGVGHLVYISIVGIDDVPFGYYRAKLAAERVITDSPVGWTILRATQFHDLIERILAAQAALPAVLVPRGATDQPIDVGTVADRLVELAAGPPAGRVTDIGGPEVRRFADLAETYLRVRGSRRRVVGVPIPGELGRALRAGRLTTPDNRVGTITFEEHLTHRG</sequence>
<organism evidence="2 3">
    <name type="scientific">Tsukamurella soli</name>
    <dbReference type="NCBI Taxonomy" id="644556"/>
    <lineage>
        <taxon>Bacteria</taxon>
        <taxon>Bacillati</taxon>
        <taxon>Actinomycetota</taxon>
        <taxon>Actinomycetes</taxon>
        <taxon>Mycobacteriales</taxon>
        <taxon>Tsukamurellaceae</taxon>
        <taxon>Tsukamurella</taxon>
    </lineage>
</organism>
<dbReference type="SUPFAM" id="SSF51735">
    <property type="entry name" value="NAD(P)-binding Rossmann-fold domains"/>
    <property type="match status" value="1"/>
</dbReference>
<dbReference type="Gene3D" id="3.40.50.720">
    <property type="entry name" value="NAD(P)-binding Rossmann-like Domain"/>
    <property type="match status" value="1"/>
</dbReference>
<evidence type="ECO:0000313" key="2">
    <source>
        <dbReference type="EMBL" id="GAA4389380.1"/>
    </source>
</evidence>
<feature type="domain" description="NAD(P)-binding" evidence="1">
    <location>
        <begin position="12"/>
        <end position="109"/>
    </location>
</feature>
<name>A0ABP8JEK0_9ACTN</name>